<organism evidence="2 3">
    <name type="scientific">Striga asiatica</name>
    <name type="common">Asiatic witchweed</name>
    <name type="synonym">Buchnera asiatica</name>
    <dbReference type="NCBI Taxonomy" id="4170"/>
    <lineage>
        <taxon>Eukaryota</taxon>
        <taxon>Viridiplantae</taxon>
        <taxon>Streptophyta</taxon>
        <taxon>Embryophyta</taxon>
        <taxon>Tracheophyta</taxon>
        <taxon>Spermatophyta</taxon>
        <taxon>Magnoliopsida</taxon>
        <taxon>eudicotyledons</taxon>
        <taxon>Gunneridae</taxon>
        <taxon>Pentapetalae</taxon>
        <taxon>asterids</taxon>
        <taxon>lamiids</taxon>
        <taxon>Lamiales</taxon>
        <taxon>Orobanchaceae</taxon>
        <taxon>Buchnereae</taxon>
        <taxon>Striga</taxon>
    </lineage>
</organism>
<feature type="region of interest" description="Disordered" evidence="1">
    <location>
        <begin position="93"/>
        <end position="193"/>
    </location>
</feature>
<evidence type="ECO:0000313" key="2">
    <source>
        <dbReference type="EMBL" id="GER45052.1"/>
    </source>
</evidence>
<feature type="compositionally biased region" description="Pro residues" evidence="1">
    <location>
        <begin position="141"/>
        <end position="152"/>
    </location>
</feature>
<evidence type="ECO:0000256" key="1">
    <source>
        <dbReference type="SAM" id="MobiDB-lite"/>
    </source>
</evidence>
<dbReference type="Proteomes" id="UP000325081">
    <property type="component" value="Unassembled WGS sequence"/>
</dbReference>
<proteinExistence type="predicted"/>
<feature type="region of interest" description="Disordered" evidence="1">
    <location>
        <begin position="336"/>
        <end position="364"/>
    </location>
</feature>
<feature type="compositionally biased region" description="Polar residues" evidence="1">
    <location>
        <begin position="95"/>
        <end position="109"/>
    </location>
</feature>
<accession>A0A5A7QJK9</accession>
<comment type="caution">
    <text evidence="2">The sequence shown here is derived from an EMBL/GenBank/DDBJ whole genome shotgun (WGS) entry which is preliminary data.</text>
</comment>
<dbReference type="EMBL" id="BKCP01007181">
    <property type="protein sequence ID" value="GER45052.1"/>
    <property type="molecule type" value="Genomic_DNA"/>
</dbReference>
<dbReference type="AlphaFoldDB" id="A0A5A7QJK9"/>
<evidence type="ECO:0000313" key="3">
    <source>
        <dbReference type="Proteomes" id="UP000325081"/>
    </source>
</evidence>
<keyword evidence="3" id="KW-1185">Reference proteome</keyword>
<gene>
    <name evidence="2" type="ORF">STAS_21969</name>
</gene>
<feature type="non-terminal residue" evidence="2">
    <location>
        <position position="438"/>
    </location>
</feature>
<reference evidence="3" key="1">
    <citation type="journal article" date="2019" name="Curr. Biol.">
        <title>Genome Sequence of Striga asiatica Provides Insight into the Evolution of Plant Parasitism.</title>
        <authorList>
            <person name="Yoshida S."/>
            <person name="Kim S."/>
            <person name="Wafula E.K."/>
            <person name="Tanskanen J."/>
            <person name="Kim Y.M."/>
            <person name="Honaas L."/>
            <person name="Yang Z."/>
            <person name="Spallek T."/>
            <person name="Conn C.E."/>
            <person name="Ichihashi Y."/>
            <person name="Cheong K."/>
            <person name="Cui S."/>
            <person name="Der J.P."/>
            <person name="Gundlach H."/>
            <person name="Jiao Y."/>
            <person name="Hori C."/>
            <person name="Ishida J.K."/>
            <person name="Kasahara H."/>
            <person name="Kiba T."/>
            <person name="Kim M.S."/>
            <person name="Koo N."/>
            <person name="Laohavisit A."/>
            <person name="Lee Y.H."/>
            <person name="Lumba S."/>
            <person name="McCourt P."/>
            <person name="Mortimer J.C."/>
            <person name="Mutuku J.M."/>
            <person name="Nomura T."/>
            <person name="Sasaki-Sekimoto Y."/>
            <person name="Seto Y."/>
            <person name="Wang Y."/>
            <person name="Wakatake T."/>
            <person name="Sakakibara H."/>
            <person name="Demura T."/>
            <person name="Yamaguchi S."/>
            <person name="Yoneyama K."/>
            <person name="Manabe R.I."/>
            <person name="Nelson D.C."/>
            <person name="Schulman A.H."/>
            <person name="Timko M.P."/>
            <person name="dePamphilis C.W."/>
            <person name="Choi D."/>
            <person name="Shirasu K."/>
        </authorList>
    </citation>
    <scope>NUCLEOTIDE SEQUENCE [LARGE SCALE GENOMIC DNA]</scope>
    <source>
        <strain evidence="3">cv. UVA1</strain>
    </source>
</reference>
<feature type="non-terminal residue" evidence="2">
    <location>
        <position position="1"/>
    </location>
</feature>
<protein>
    <submittedName>
        <fullName evidence="2">Polycystic kidney disease protein 1-like 3</fullName>
    </submittedName>
</protein>
<sequence length="438" mass="46946">HVAFRRNCGLGRFVSLKGLGGVGRADEWAQPVVGQEWLVVGGEEHVRGLEVAMWEIEGGEIRVEVGQPTGDPLDYLQPDGPRELRVGDPAVACHTRSSSTSRPSCNDTPAASANSCASNSRAFSPPSRTAPSPSSSSPSTSSPPPSAHPPCSPCKTTPKARSPKPRPPPSSNPLAQTLPSPRLSSPYPQPPYPAYPTLFSPTRAFHPLASPPPPEIARGMLCSKLPSAVLLSCLRFSTYIPIIMRAKRTTRDVNRAQTAIFILFALSGHGLPRYAPQSPGLPENESGPNLDRPAGSSPSRLLLERLSETRLGWSSVGIGPVNRLFSRWASTKWAGRAREGGTGPESPARRLPSGLKSGSGPEKELDVKLTIRSSREAQVAEAEARDKAIRAIYAGPMIVFGARLCPRLPRVESGCKSFGFGNRTCCRDYEKKNVEKDG</sequence>
<feature type="compositionally biased region" description="Low complexity" evidence="1">
    <location>
        <begin position="110"/>
        <end position="140"/>
    </location>
</feature>
<name>A0A5A7QJK9_STRAF</name>
<feature type="region of interest" description="Disordered" evidence="1">
    <location>
        <begin position="274"/>
        <end position="297"/>
    </location>
</feature>